<organism evidence="1 2">
    <name type="scientific">Microcoleus asticus IPMA8</name>
    <dbReference type="NCBI Taxonomy" id="2563858"/>
    <lineage>
        <taxon>Bacteria</taxon>
        <taxon>Bacillati</taxon>
        <taxon>Cyanobacteriota</taxon>
        <taxon>Cyanophyceae</taxon>
        <taxon>Oscillatoriophycideae</taxon>
        <taxon>Oscillatoriales</taxon>
        <taxon>Microcoleaceae</taxon>
        <taxon>Microcoleus</taxon>
        <taxon>Microcoleus asticus</taxon>
    </lineage>
</organism>
<protein>
    <submittedName>
        <fullName evidence="1">Uncharacterized protein</fullName>
    </submittedName>
</protein>
<evidence type="ECO:0000313" key="1">
    <source>
        <dbReference type="EMBL" id="NQE37108.1"/>
    </source>
</evidence>
<name>A0ABX2D5L8_9CYAN</name>
<sequence>MLGIFLFLSYTESKRYQLGAIVSSIFKGSRAQTHAGAHDIDPQFETYGGNAGAASWGKTAVSAGLVGA</sequence>
<dbReference type="Proteomes" id="UP000702425">
    <property type="component" value="Unassembled WGS sequence"/>
</dbReference>
<comment type="caution">
    <text evidence="1">The sequence shown here is derived from an EMBL/GenBank/DDBJ whole genome shotgun (WGS) entry which is preliminary data.</text>
</comment>
<accession>A0ABX2D5L8</accession>
<evidence type="ECO:0000313" key="2">
    <source>
        <dbReference type="Proteomes" id="UP000702425"/>
    </source>
</evidence>
<dbReference type="EMBL" id="SRRZ01000113">
    <property type="protein sequence ID" value="NQE37108.1"/>
    <property type="molecule type" value="Genomic_DNA"/>
</dbReference>
<keyword evidence="2" id="KW-1185">Reference proteome</keyword>
<proteinExistence type="predicted"/>
<reference evidence="1 2" key="1">
    <citation type="journal article" date="2020" name="Sci. Rep.">
        <title>A novel cyanobacterial geosmin producer, revising GeoA distribution and dispersion patterns in Bacteria.</title>
        <authorList>
            <person name="Churro C."/>
            <person name="Semedo-Aguiar A.P."/>
            <person name="Silva A.D."/>
            <person name="Pereira-Leal J.B."/>
            <person name="Leite R.B."/>
        </authorList>
    </citation>
    <scope>NUCLEOTIDE SEQUENCE [LARGE SCALE GENOMIC DNA]</scope>
    <source>
        <strain evidence="1 2">IPMA8</strain>
    </source>
</reference>
<gene>
    <name evidence="1" type="ORF">E5S67_04876</name>
</gene>